<dbReference type="Gene3D" id="3.30.160.540">
    <property type="match status" value="1"/>
</dbReference>
<keyword evidence="2 7" id="KW-0132">Cell division</keyword>
<proteinExistence type="inferred from homology"/>
<dbReference type="PANTHER" id="PTHR34108">
    <property type="entry name" value="SEPTUM SITE-DETERMINING PROTEIN MINC"/>
    <property type="match status" value="1"/>
</dbReference>
<dbReference type="Pfam" id="PF05209">
    <property type="entry name" value="MinC_N"/>
    <property type="match status" value="1"/>
</dbReference>
<dbReference type="NCBIfam" id="TIGR01222">
    <property type="entry name" value="minC"/>
    <property type="match status" value="1"/>
</dbReference>
<accession>A0ABZ1BZF7</accession>
<evidence type="ECO:0000259" key="8">
    <source>
        <dbReference type="Pfam" id="PF03775"/>
    </source>
</evidence>
<comment type="subunit">
    <text evidence="6 7">Interacts with MinD and FtsZ.</text>
</comment>
<reference evidence="10 11" key="1">
    <citation type="journal article" date="2024" name="Front. Microbiol.">
        <title>Novel thermophilic genera Geochorda gen. nov. and Carboxydochorda gen. nov. from the deep terrestrial subsurface reveal the ecophysiological diversity in the class Limnochordia.</title>
        <authorList>
            <person name="Karnachuk O.V."/>
            <person name="Lukina A.P."/>
            <person name="Avakyan M.R."/>
            <person name="Kadnikov V.V."/>
            <person name="Begmatov S."/>
            <person name="Beletsky A.V."/>
            <person name="Vlasova K.G."/>
            <person name="Novikov A.A."/>
            <person name="Shcherbakova V.A."/>
            <person name="Mardanov A.V."/>
            <person name="Ravin N.V."/>
        </authorList>
    </citation>
    <scope>NUCLEOTIDE SEQUENCE [LARGE SCALE GENOMIC DNA]</scope>
    <source>
        <strain evidence="10 11">L945</strain>
    </source>
</reference>
<evidence type="ECO:0000259" key="9">
    <source>
        <dbReference type="Pfam" id="PF05209"/>
    </source>
</evidence>
<name>A0ABZ1BZF7_9FIRM</name>
<dbReference type="Pfam" id="PF03775">
    <property type="entry name" value="MinC_C"/>
    <property type="match status" value="1"/>
</dbReference>
<keyword evidence="4 7" id="KW-0131">Cell cycle</keyword>
<dbReference type="InterPro" id="IPR005526">
    <property type="entry name" value="Septum_form_inhib_MinC_C"/>
</dbReference>
<dbReference type="RefSeq" id="WP_324717491.1">
    <property type="nucleotide sequence ID" value="NZ_CP141615.1"/>
</dbReference>
<evidence type="ECO:0000256" key="6">
    <source>
        <dbReference type="ARBA" id="ARBA00046874"/>
    </source>
</evidence>
<gene>
    <name evidence="7 10" type="primary">minC</name>
    <name evidence="10" type="ORF">U7230_04220</name>
</gene>
<evidence type="ECO:0000256" key="7">
    <source>
        <dbReference type="HAMAP-Rule" id="MF_00267"/>
    </source>
</evidence>
<dbReference type="Gene3D" id="2.160.20.70">
    <property type="match status" value="1"/>
</dbReference>
<dbReference type="InterPro" id="IPR036145">
    <property type="entry name" value="MinC_C_sf"/>
</dbReference>
<dbReference type="Proteomes" id="UP001332192">
    <property type="component" value="Chromosome"/>
</dbReference>
<evidence type="ECO:0000256" key="3">
    <source>
        <dbReference type="ARBA" id="ARBA00023210"/>
    </source>
</evidence>
<dbReference type="SUPFAM" id="SSF63848">
    <property type="entry name" value="Cell-division inhibitor MinC, C-terminal domain"/>
    <property type="match status" value="1"/>
</dbReference>
<dbReference type="InterPro" id="IPR016098">
    <property type="entry name" value="CAP/MinC_C"/>
</dbReference>
<evidence type="ECO:0000313" key="10">
    <source>
        <dbReference type="EMBL" id="WRP18220.1"/>
    </source>
</evidence>
<evidence type="ECO:0000313" key="11">
    <source>
        <dbReference type="Proteomes" id="UP001332192"/>
    </source>
</evidence>
<dbReference type="InterPro" id="IPR013033">
    <property type="entry name" value="MinC"/>
</dbReference>
<dbReference type="InterPro" id="IPR007874">
    <property type="entry name" value="MinC_N"/>
</dbReference>
<protein>
    <recommendedName>
        <fullName evidence="7">Probable septum site-determining protein MinC</fullName>
    </recommendedName>
</protein>
<evidence type="ECO:0000256" key="5">
    <source>
        <dbReference type="ARBA" id="ARBA00025606"/>
    </source>
</evidence>
<dbReference type="EMBL" id="CP141615">
    <property type="protein sequence ID" value="WRP18220.1"/>
    <property type="molecule type" value="Genomic_DNA"/>
</dbReference>
<keyword evidence="3 7" id="KW-0717">Septation</keyword>
<sequence>MASLAYGPRHDVVVLKGSRRGLRVVLDEEAPLDELVEALERKLQGAGRFFEGASVWIEAGQRRGTWADWCRVVGVLTRRGLQVREWQLVEPPEPPGEAGPGAVPADGRAAAPAVRAVVGSAELAHEVALAGLRPTESRRPAASSVAASRTLLVRRTLRSGQRIAYDGHLVVVGDVNPGAEVIASGDIVVMGTLRGVAHAGARGDEGAVVLALRLAPLQLRIAHRVARSPEEGAVDRGPEVAWIREGVVEVQPYPAALEEGTWEWQGAS</sequence>
<dbReference type="HAMAP" id="MF_00267">
    <property type="entry name" value="MinC"/>
    <property type="match status" value="1"/>
</dbReference>
<feature type="domain" description="Septum formation inhibitor MinC N-terminal" evidence="9">
    <location>
        <begin position="13"/>
        <end position="83"/>
    </location>
</feature>
<feature type="domain" description="Septum formation inhibitor MinC C-terminal" evidence="8">
    <location>
        <begin position="153"/>
        <end position="245"/>
    </location>
</feature>
<keyword evidence="11" id="KW-1185">Reference proteome</keyword>
<evidence type="ECO:0000256" key="4">
    <source>
        <dbReference type="ARBA" id="ARBA00023306"/>
    </source>
</evidence>
<evidence type="ECO:0000256" key="2">
    <source>
        <dbReference type="ARBA" id="ARBA00022618"/>
    </source>
</evidence>
<organism evidence="10 11">
    <name type="scientific">Carboxydichorda subterranea</name>
    <dbReference type="NCBI Taxonomy" id="3109565"/>
    <lineage>
        <taxon>Bacteria</taxon>
        <taxon>Bacillati</taxon>
        <taxon>Bacillota</taxon>
        <taxon>Limnochordia</taxon>
        <taxon>Limnochordales</taxon>
        <taxon>Geochordaceae</taxon>
        <taxon>Carboxydichorda</taxon>
    </lineage>
</organism>
<comment type="function">
    <text evidence="5 7">Cell division inhibitor that blocks the formation of polar Z ring septums. Rapidly oscillates between the poles of the cell to destabilize FtsZ filaments that have formed before they mature into polar Z rings. Prevents FtsZ polymerization.</text>
</comment>
<comment type="similarity">
    <text evidence="1 7">Belongs to the MinC family.</text>
</comment>
<dbReference type="PANTHER" id="PTHR34108:SF1">
    <property type="entry name" value="SEPTUM SITE-DETERMINING PROTEIN MINC"/>
    <property type="match status" value="1"/>
</dbReference>
<evidence type="ECO:0000256" key="1">
    <source>
        <dbReference type="ARBA" id="ARBA00006291"/>
    </source>
</evidence>